<evidence type="ECO:0000256" key="1">
    <source>
        <dbReference type="SAM" id="SignalP"/>
    </source>
</evidence>
<dbReference type="PROSITE" id="PS51257">
    <property type="entry name" value="PROKAR_LIPOPROTEIN"/>
    <property type="match status" value="1"/>
</dbReference>
<protein>
    <recommendedName>
        <fullName evidence="4">Lipoprotein</fullName>
    </recommendedName>
</protein>
<reference evidence="2 3" key="1">
    <citation type="submission" date="2019-08" db="EMBL/GenBank/DDBJ databases">
        <title>Bacillus genomes from the desert of Cuatro Cienegas, Coahuila.</title>
        <authorList>
            <person name="Olmedo-Alvarez G."/>
        </authorList>
    </citation>
    <scope>NUCLEOTIDE SEQUENCE [LARGE SCALE GENOMIC DNA]</scope>
    <source>
        <strain evidence="2 3">CH451a_14T</strain>
    </source>
</reference>
<evidence type="ECO:0000313" key="2">
    <source>
        <dbReference type="EMBL" id="TYS79696.1"/>
    </source>
</evidence>
<evidence type="ECO:0000313" key="3">
    <source>
        <dbReference type="Proteomes" id="UP000325054"/>
    </source>
</evidence>
<proteinExistence type="predicted"/>
<organism evidence="2 3">
    <name type="scientific">Rossellomorea aquimaris</name>
    <dbReference type="NCBI Taxonomy" id="189382"/>
    <lineage>
        <taxon>Bacteria</taxon>
        <taxon>Bacillati</taxon>
        <taxon>Bacillota</taxon>
        <taxon>Bacilli</taxon>
        <taxon>Bacillales</taxon>
        <taxon>Bacillaceae</taxon>
        <taxon>Rossellomorea</taxon>
    </lineage>
</organism>
<dbReference type="RefSeq" id="WP_148991492.1">
    <property type="nucleotide sequence ID" value="NZ_VTEW01000006.1"/>
</dbReference>
<name>A0A5D4TXH2_9BACI</name>
<sequence length="157" mass="18023">MNKTISFLTIFLVLAAFFLGACASGEEVLKIEDTTFAKMLIVQKVENDTSDEALTKSITDETKVEETLKLVRGLKVKELSTDEFFNKLKSQNSYSFSFFKTEQDTSGMIPYTFYVLEDGTMMFTFEEVDSLREKPLITIHAEKELLDKIKDHLEIEF</sequence>
<dbReference type="AlphaFoldDB" id="A0A5D4TXH2"/>
<comment type="caution">
    <text evidence="2">The sequence shown here is derived from an EMBL/GenBank/DDBJ whole genome shotgun (WGS) entry which is preliminary data.</text>
</comment>
<keyword evidence="1" id="KW-0732">Signal</keyword>
<dbReference type="Proteomes" id="UP000325054">
    <property type="component" value="Unassembled WGS sequence"/>
</dbReference>
<gene>
    <name evidence="2" type="ORF">FZC80_08600</name>
</gene>
<accession>A0A5D4TXH2</accession>
<feature type="signal peptide" evidence="1">
    <location>
        <begin position="1"/>
        <end position="23"/>
    </location>
</feature>
<dbReference type="OrthoDB" id="2878060at2"/>
<evidence type="ECO:0008006" key="4">
    <source>
        <dbReference type="Google" id="ProtNLM"/>
    </source>
</evidence>
<dbReference type="EMBL" id="VTEW01000006">
    <property type="protein sequence ID" value="TYS79696.1"/>
    <property type="molecule type" value="Genomic_DNA"/>
</dbReference>
<feature type="chain" id="PRO_5022996781" description="Lipoprotein" evidence="1">
    <location>
        <begin position="24"/>
        <end position="157"/>
    </location>
</feature>